<protein>
    <submittedName>
        <fullName evidence="2">Midasin</fullName>
    </submittedName>
</protein>
<keyword evidence="3" id="KW-1185">Reference proteome</keyword>
<dbReference type="STRING" id="6573.A0A210PFL3"/>
<feature type="region of interest" description="Disordered" evidence="1">
    <location>
        <begin position="459"/>
        <end position="488"/>
    </location>
</feature>
<feature type="compositionally biased region" description="Basic and acidic residues" evidence="1">
    <location>
        <begin position="421"/>
        <end position="434"/>
    </location>
</feature>
<feature type="region of interest" description="Disordered" evidence="1">
    <location>
        <begin position="256"/>
        <end position="306"/>
    </location>
</feature>
<reference evidence="2 3" key="1">
    <citation type="journal article" date="2017" name="Nat. Ecol. Evol.">
        <title>Scallop genome provides insights into evolution of bilaterian karyotype and development.</title>
        <authorList>
            <person name="Wang S."/>
            <person name="Zhang J."/>
            <person name="Jiao W."/>
            <person name="Li J."/>
            <person name="Xun X."/>
            <person name="Sun Y."/>
            <person name="Guo X."/>
            <person name="Huan P."/>
            <person name="Dong B."/>
            <person name="Zhang L."/>
            <person name="Hu X."/>
            <person name="Sun X."/>
            <person name="Wang J."/>
            <person name="Zhao C."/>
            <person name="Wang Y."/>
            <person name="Wang D."/>
            <person name="Huang X."/>
            <person name="Wang R."/>
            <person name="Lv J."/>
            <person name="Li Y."/>
            <person name="Zhang Z."/>
            <person name="Liu B."/>
            <person name="Lu W."/>
            <person name="Hui Y."/>
            <person name="Liang J."/>
            <person name="Zhou Z."/>
            <person name="Hou R."/>
            <person name="Li X."/>
            <person name="Liu Y."/>
            <person name="Li H."/>
            <person name="Ning X."/>
            <person name="Lin Y."/>
            <person name="Zhao L."/>
            <person name="Xing Q."/>
            <person name="Dou J."/>
            <person name="Li Y."/>
            <person name="Mao J."/>
            <person name="Guo H."/>
            <person name="Dou H."/>
            <person name="Li T."/>
            <person name="Mu C."/>
            <person name="Jiang W."/>
            <person name="Fu Q."/>
            <person name="Fu X."/>
            <person name="Miao Y."/>
            <person name="Liu J."/>
            <person name="Yu Q."/>
            <person name="Li R."/>
            <person name="Liao H."/>
            <person name="Li X."/>
            <person name="Kong Y."/>
            <person name="Jiang Z."/>
            <person name="Chourrout D."/>
            <person name="Li R."/>
            <person name="Bao Z."/>
        </authorList>
    </citation>
    <scope>NUCLEOTIDE SEQUENCE [LARGE SCALE GENOMIC DNA]</scope>
    <source>
        <strain evidence="2 3">PY_sf001</strain>
    </source>
</reference>
<gene>
    <name evidence="2" type="ORF">KP79_PYT22797</name>
</gene>
<dbReference type="EMBL" id="NEDP02076734">
    <property type="protein sequence ID" value="OWF35278.1"/>
    <property type="molecule type" value="Genomic_DNA"/>
</dbReference>
<name>A0A210PFL3_MIZYE</name>
<evidence type="ECO:0000313" key="2">
    <source>
        <dbReference type="EMBL" id="OWF35278.1"/>
    </source>
</evidence>
<evidence type="ECO:0000313" key="3">
    <source>
        <dbReference type="Proteomes" id="UP000242188"/>
    </source>
</evidence>
<sequence length="562" mass="64179">MVTPPPSNTRPSTTVPRKLEFLSPSTEFEERHYLEKVPNSNVHDRKVYKEGRSFLNAVIRGGVQKYDVKGMRDRQVRDLMLFVKQMCPNLIFERTGTAKSIRKKISRHLMFLKTLRSDKLYSDPPVQRGREFLATELLEFEQVPVPREELQYNTEVSLFCDGHAVAIAAVISYPVVKNDMEEALKDKYVHLILRKTRRGSIVDPLPYNKDRRTWAQIKKGNTIIWPVDDICKVALYQENVLAEKTIRLQIQREIRRNSKAQGRGNQEANDEANRQGVNDDDDGMDIENHQDGGANQEADNGDMTNYPDDLVHLDVARGFGWMDEEENEDDGEARVFGRVEEEENGDDCEAREVGRVEEEEENGDDGEARDFGRVEEENGDDGEARDFGRVEEENGDDGEAMDFRCVEEENGDDGEAMDFGPVEKEENGDDGEIRDFGCVEDEEENGEDGEAMDFGCVEEAENEEDGEEEDSDDDNQNIVAAEDKGDHSSKQRLEIGKFVKVKFEVARGKRISIQHFSGMVMEKDPEILVKFLKDTTNSAIKVWPHIEDICIVEKEDLIMLEF</sequence>
<feature type="region of interest" description="Disordered" evidence="1">
    <location>
        <begin position="323"/>
        <end position="434"/>
    </location>
</feature>
<feature type="compositionally biased region" description="Basic and acidic residues" evidence="1">
    <location>
        <begin position="366"/>
        <end position="392"/>
    </location>
</feature>
<dbReference type="AlphaFoldDB" id="A0A210PFL3"/>
<evidence type="ECO:0000256" key="1">
    <source>
        <dbReference type="SAM" id="MobiDB-lite"/>
    </source>
</evidence>
<feature type="compositionally biased region" description="Acidic residues" evidence="1">
    <location>
        <begin position="459"/>
        <end position="475"/>
    </location>
</feature>
<accession>A0A210PFL3</accession>
<organism evidence="2 3">
    <name type="scientific">Mizuhopecten yessoensis</name>
    <name type="common">Japanese scallop</name>
    <name type="synonym">Patinopecten yessoensis</name>
    <dbReference type="NCBI Taxonomy" id="6573"/>
    <lineage>
        <taxon>Eukaryota</taxon>
        <taxon>Metazoa</taxon>
        <taxon>Spiralia</taxon>
        <taxon>Lophotrochozoa</taxon>
        <taxon>Mollusca</taxon>
        <taxon>Bivalvia</taxon>
        <taxon>Autobranchia</taxon>
        <taxon>Pteriomorphia</taxon>
        <taxon>Pectinida</taxon>
        <taxon>Pectinoidea</taxon>
        <taxon>Pectinidae</taxon>
        <taxon>Mizuhopecten</taxon>
    </lineage>
</organism>
<proteinExistence type="predicted"/>
<comment type="caution">
    <text evidence="2">The sequence shown here is derived from an EMBL/GenBank/DDBJ whole genome shotgun (WGS) entry which is preliminary data.</text>
</comment>
<dbReference type="Proteomes" id="UP000242188">
    <property type="component" value="Unassembled WGS sequence"/>
</dbReference>